<evidence type="ECO:0000313" key="2">
    <source>
        <dbReference type="EMBL" id="MDS9468357.1"/>
    </source>
</evidence>
<accession>A0ABU2HTH6</accession>
<dbReference type="EMBL" id="JAVQLW010000001">
    <property type="protein sequence ID" value="MDS9468357.1"/>
    <property type="molecule type" value="Genomic_DNA"/>
</dbReference>
<protein>
    <submittedName>
        <fullName evidence="2">DUF3422 domain-containing protein</fullName>
    </submittedName>
</protein>
<keyword evidence="3" id="KW-1185">Reference proteome</keyword>
<dbReference type="Pfam" id="PF11902">
    <property type="entry name" value="DUF3422"/>
    <property type="match status" value="1"/>
</dbReference>
<gene>
    <name evidence="2" type="ORF">RGQ15_12345</name>
</gene>
<keyword evidence="1" id="KW-1133">Transmembrane helix</keyword>
<evidence type="ECO:0000313" key="3">
    <source>
        <dbReference type="Proteomes" id="UP001269144"/>
    </source>
</evidence>
<sequence>MNDEDEHPLRYALVNELHARPSPRLEAPCTAVFLAIKEPKNAATRDRERDVAHLADLVGRHGAPRPDPEAGHYSAKLGRHRLRWESHTEFVTYTAFSRGLPPRPFDPGVGDIFPRDWQHEAPGKRVAAVMIHVDLLPEDPEAILPRLEEWFAAESLASVWVLDESAVVAGDFRVDPAGWMRFAVFVRPGTASGRIGRIIQRLLELETYRAMSMLGMGRARILTDQMNTLEPQLSEIVQGMADDSRQSETVLHDLLSVATRLESAATQNSFRFGATSAYEAIVRERVAALRETRFMGGQMLTEFMSRRYAPAMRTVKSTERRLAALLDRAERAGELLRTRVDVWRGEQNRELMLRMDRRADLQLRLQHTVEGLSVFAISYYAVGLLGYALGPVAYAIHLDKAVLLALLTPFVIACVWYSMRRIKARLHDDHG</sequence>
<keyword evidence="1" id="KW-0472">Membrane</keyword>
<reference evidence="3" key="1">
    <citation type="submission" date="2023-07" db="EMBL/GenBank/DDBJ databases">
        <title>Paracoccus sp. MBLB3053 whole genome sequence.</title>
        <authorList>
            <person name="Hwang C.Y."/>
            <person name="Cho E.-S."/>
            <person name="Seo M.-J."/>
        </authorList>
    </citation>
    <scope>NUCLEOTIDE SEQUENCE [LARGE SCALE GENOMIC DNA]</scope>
    <source>
        <strain evidence="3">MBLB3053</strain>
    </source>
</reference>
<proteinExistence type="predicted"/>
<dbReference type="InterPro" id="IPR021830">
    <property type="entry name" value="DUF3422"/>
</dbReference>
<feature type="transmembrane region" description="Helical" evidence="1">
    <location>
        <begin position="372"/>
        <end position="396"/>
    </location>
</feature>
<evidence type="ECO:0000256" key="1">
    <source>
        <dbReference type="SAM" id="Phobius"/>
    </source>
</evidence>
<feature type="transmembrane region" description="Helical" evidence="1">
    <location>
        <begin position="402"/>
        <end position="419"/>
    </location>
</feature>
<dbReference type="Proteomes" id="UP001269144">
    <property type="component" value="Unassembled WGS sequence"/>
</dbReference>
<name>A0ABU2HTH6_9RHOB</name>
<organism evidence="2 3">
    <name type="scientific">Paracoccus aurantius</name>
    <dbReference type="NCBI Taxonomy" id="3073814"/>
    <lineage>
        <taxon>Bacteria</taxon>
        <taxon>Pseudomonadati</taxon>
        <taxon>Pseudomonadota</taxon>
        <taxon>Alphaproteobacteria</taxon>
        <taxon>Rhodobacterales</taxon>
        <taxon>Paracoccaceae</taxon>
        <taxon>Paracoccus</taxon>
    </lineage>
</organism>
<comment type="caution">
    <text evidence="2">The sequence shown here is derived from an EMBL/GenBank/DDBJ whole genome shotgun (WGS) entry which is preliminary data.</text>
</comment>
<dbReference type="RefSeq" id="WP_311160549.1">
    <property type="nucleotide sequence ID" value="NZ_JAVQLW010000001.1"/>
</dbReference>
<keyword evidence="1" id="KW-0812">Transmembrane</keyword>